<sequence length="94" mass="10591">MLEEMIKSVIDKQIADTYPHLQLPSLLRAKITKVTPSGEWFEYSLKIIGKTGEFDERYPEIPGVLSKLQVDSGKYVAIGLLYGELNPYIFGEVA</sequence>
<dbReference type="PATRIC" id="fig|1330534.3.peg.3942"/>
<dbReference type="STRING" id="1330534.L323_19850"/>
<proteinExistence type="predicted"/>
<evidence type="ECO:0000313" key="2">
    <source>
        <dbReference type="Proteomes" id="UP000016860"/>
    </source>
</evidence>
<dbReference type="Proteomes" id="UP000016860">
    <property type="component" value="Unassembled WGS sequence"/>
</dbReference>
<dbReference type="EMBL" id="ATAY01000098">
    <property type="protein sequence ID" value="EPR07757.1"/>
    <property type="molecule type" value="Genomic_DNA"/>
</dbReference>
<protein>
    <submittedName>
        <fullName evidence="1">Uncharacterized protein</fullName>
    </submittedName>
</protein>
<accession>U4QXX1</accession>
<comment type="caution">
    <text evidence="1">The sequence shown here is derived from an EMBL/GenBank/DDBJ whole genome shotgun (WGS) entry which is preliminary data.</text>
</comment>
<reference evidence="1 2" key="1">
    <citation type="journal article" date="2013" name="Genome Announc.">
        <title>Draft Genome Sequence of the Cellulolytic Bacterium Clostridium papyrosolvens C7 (ATCC 700395).</title>
        <authorList>
            <person name="Zepeda V."/>
            <person name="Dassa B."/>
            <person name="Borovok I."/>
            <person name="Lamed R."/>
            <person name="Bayer E.A."/>
            <person name="Cate J.H."/>
        </authorList>
    </citation>
    <scope>NUCLEOTIDE SEQUENCE [LARGE SCALE GENOMIC DNA]</scope>
    <source>
        <strain evidence="1 2">C7</strain>
    </source>
</reference>
<evidence type="ECO:0000313" key="1">
    <source>
        <dbReference type="EMBL" id="EPR07757.1"/>
    </source>
</evidence>
<dbReference type="AlphaFoldDB" id="U4QXX1"/>
<organism evidence="1 2">
    <name type="scientific">Ruminiclostridium papyrosolvens C7</name>
    <dbReference type="NCBI Taxonomy" id="1330534"/>
    <lineage>
        <taxon>Bacteria</taxon>
        <taxon>Bacillati</taxon>
        <taxon>Bacillota</taxon>
        <taxon>Clostridia</taxon>
        <taxon>Eubacteriales</taxon>
        <taxon>Oscillospiraceae</taxon>
        <taxon>Ruminiclostridium</taxon>
    </lineage>
</organism>
<dbReference type="RefSeq" id="WP_020817319.1">
    <property type="nucleotide sequence ID" value="NZ_ATAY01000098.1"/>
</dbReference>
<gene>
    <name evidence="1" type="ORF">L323_19850</name>
</gene>
<dbReference type="OrthoDB" id="1808033at2"/>
<name>U4QXX1_9FIRM</name>